<accession>A0A240A7Q4</accession>
<dbReference type="GeneID" id="70577242"/>
<comment type="similarity">
    <text evidence="3">Belongs to the ScpA family.</text>
</comment>
<dbReference type="InterPro" id="IPR023093">
    <property type="entry name" value="ScpA-like_C"/>
</dbReference>
<sequence length="254" mass="30109">MELQIKIHNFQGPFDLLLHLIKKNQLDIYNIKISEITGQYMEYIENLKEMDLEVTSEFIVIASTLLQIKSRELLPKIQEEKEDDLSEENPEKILLDKLIEYKKFKNAASYLKGRLEKGFTVYSKKPEIIEKKEEEDKDIFINITILELYNLYNELITNYKDKINLNNTIPDKIELDEFKIEDKMEYLKNKIIENKNLSFSQISKMCSCKGEVIVTFLALLELIRIKIVKVVQEGNFKEIYLERIEDNGTNELYY</sequence>
<keyword evidence="3" id="KW-0131">Cell cycle</keyword>
<dbReference type="Gene3D" id="6.10.250.2410">
    <property type="match status" value="1"/>
</dbReference>
<dbReference type="Pfam" id="PF02616">
    <property type="entry name" value="SMC_ScpA"/>
    <property type="match status" value="1"/>
</dbReference>
<proteinExistence type="inferred from homology"/>
<dbReference type="GO" id="GO:0051301">
    <property type="term" value="P:cell division"/>
    <property type="evidence" value="ECO:0007669"/>
    <property type="project" value="UniProtKB-KW"/>
</dbReference>
<dbReference type="Proteomes" id="UP000528432">
    <property type="component" value="Unassembled WGS sequence"/>
</dbReference>
<dbReference type="AlphaFoldDB" id="A0A240A7Q4"/>
<dbReference type="GO" id="GO:0005737">
    <property type="term" value="C:cytoplasm"/>
    <property type="evidence" value="ECO:0007669"/>
    <property type="project" value="UniProtKB-SubCell"/>
</dbReference>
<protein>
    <recommendedName>
        <fullName evidence="2 3">Segregation and condensation protein A</fullName>
    </recommendedName>
</protein>
<comment type="subcellular location">
    <subcellularLocation>
        <location evidence="3">Cytoplasm</location>
    </subcellularLocation>
    <text evidence="3">Associated with two foci at the outer edges of the nucleoid region in young cells, and at four foci within both cell halves in older cells.</text>
</comment>
<dbReference type="InterPro" id="IPR003768">
    <property type="entry name" value="ScpA"/>
</dbReference>
<gene>
    <name evidence="3" type="primary">scpA</name>
    <name evidence="4" type="ORF">HMJ28_12340</name>
</gene>
<organism evidence="4 5">
    <name type="scientific">Clostridium cochlearium</name>
    <dbReference type="NCBI Taxonomy" id="1494"/>
    <lineage>
        <taxon>Bacteria</taxon>
        <taxon>Bacillati</taxon>
        <taxon>Bacillota</taxon>
        <taxon>Clostridia</taxon>
        <taxon>Eubacteriales</taxon>
        <taxon>Clostridiaceae</taxon>
        <taxon>Clostridium</taxon>
    </lineage>
</organism>
<dbReference type="HAMAP" id="MF_01805">
    <property type="entry name" value="ScpA"/>
    <property type="match status" value="1"/>
</dbReference>
<evidence type="ECO:0000313" key="5">
    <source>
        <dbReference type="Proteomes" id="UP000528432"/>
    </source>
</evidence>
<comment type="caution">
    <text evidence="4">The sequence shown here is derived from an EMBL/GenBank/DDBJ whole genome shotgun (WGS) entry which is preliminary data.</text>
</comment>
<name>A0A240A7Q4_CLOCO</name>
<dbReference type="PANTHER" id="PTHR33969">
    <property type="entry name" value="SEGREGATION AND CONDENSATION PROTEIN A"/>
    <property type="match status" value="1"/>
</dbReference>
<comment type="subunit">
    <text evidence="3">Component of a cohesin-like complex composed of ScpA, ScpB and the Smc homodimer, in which ScpA and ScpB bind to the head domain of Smc. The presence of the three proteins is required for the association of the complex with DNA.</text>
</comment>
<dbReference type="RefSeq" id="WP_095177797.1">
    <property type="nucleotide sequence ID" value="NZ_CP173238.1"/>
</dbReference>
<reference evidence="4 5" key="1">
    <citation type="submission" date="2020-05" db="EMBL/GenBank/DDBJ databases">
        <title>Draft genome sequence of Clostridium cochlearium strain AGROS13 isolated from a sheep dairy farm in New Zealand.</title>
        <authorList>
            <person name="Gupta T.B."/>
            <person name="Jauregui R."/>
            <person name="Risson A.N."/>
            <person name="Brightwell G."/>
            <person name="Maclean P."/>
        </authorList>
    </citation>
    <scope>NUCLEOTIDE SEQUENCE [LARGE SCALE GENOMIC DNA]</scope>
    <source>
        <strain evidence="4 5">AGROS13</strain>
    </source>
</reference>
<evidence type="ECO:0000256" key="2">
    <source>
        <dbReference type="ARBA" id="ARBA00044777"/>
    </source>
</evidence>
<keyword evidence="3" id="KW-0132">Cell division</keyword>
<comment type="function">
    <text evidence="3">Participates in chromosomal partition during cell division. May act via the formation of a condensin-like complex containing Smc and ScpB that pull DNA away from mid-cell into both cell halves.</text>
</comment>
<dbReference type="GO" id="GO:0007059">
    <property type="term" value="P:chromosome segregation"/>
    <property type="evidence" value="ECO:0007669"/>
    <property type="project" value="UniProtKB-UniRule"/>
</dbReference>
<evidence type="ECO:0000313" key="4">
    <source>
        <dbReference type="EMBL" id="NOH17151.1"/>
    </source>
</evidence>
<dbReference type="GO" id="GO:0006260">
    <property type="term" value="P:DNA replication"/>
    <property type="evidence" value="ECO:0007669"/>
    <property type="project" value="UniProtKB-UniRule"/>
</dbReference>
<dbReference type="Gene3D" id="1.10.10.580">
    <property type="entry name" value="Structural maintenance of chromosome 1. Chain E"/>
    <property type="match status" value="1"/>
</dbReference>
<keyword evidence="3" id="KW-0963">Cytoplasm</keyword>
<keyword evidence="1 3" id="KW-0159">Chromosome partition</keyword>
<evidence type="ECO:0000256" key="3">
    <source>
        <dbReference type="HAMAP-Rule" id="MF_01805"/>
    </source>
</evidence>
<evidence type="ECO:0000256" key="1">
    <source>
        <dbReference type="ARBA" id="ARBA00022829"/>
    </source>
</evidence>
<dbReference type="NCBIfam" id="NF000994">
    <property type="entry name" value="PRK00104.1-3"/>
    <property type="match status" value="1"/>
</dbReference>
<dbReference type="PANTHER" id="PTHR33969:SF2">
    <property type="entry name" value="SEGREGATION AND CONDENSATION PROTEIN A"/>
    <property type="match status" value="1"/>
</dbReference>
<dbReference type="EMBL" id="JABFIF010000037">
    <property type="protein sequence ID" value="NOH17151.1"/>
    <property type="molecule type" value="Genomic_DNA"/>
</dbReference>